<proteinExistence type="predicted"/>
<organism evidence="9 10">
    <name type="scientific">Candidatus Auribacter fodinae</name>
    <dbReference type="NCBI Taxonomy" id="2093366"/>
    <lineage>
        <taxon>Bacteria</taxon>
        <taxon>Pseudomonadati</taxon>
        <taxon>Candidatus Auribacterota</taxon>
        <taxon>Candidatus Auribacteria</taxon>
        <taxon>Candidatus Auribacterales</taxon>
        <taxon>Candidatus Auribacteraceae</taxon>
        <taxon>Candidatus Auribacter</taxon>
    </lineage>
</organism>
<evidence type="ECO:0000256" key="7">
    <source>
        <dbReference type="ARBA" id="ARBA00023136"/>
    </source>
</evidence>
<dbReference type="InterPro" id="IPR001173">
    <property type="entry name" value="Glyco_trans_2-like"/>
</dbReference>
<dbReference type="Proteomes" id="UP000266426">
    <property type="component" value="Unassembled WGS sequence"/>
</dbReference>
<evidence type="ECO:0000256" key="5">
    <source>
        <dbReference type="ARBA" id="ARBA00022985"/>
    </source>
</evidence>
<dbReference type="PANTHER" id="PTHR48090">
    <property type="entry name" value="UNDECAPRENYL-PHOSPHATE 4-DEOXY-4-FORMAMIDO-L-ARABINOSE TRANSFERASE-RELATED"/>
    <property type="match status" value="1"/>
</dbReference>
<keyword evidence="7" id="KW-0472">Membrane</keyword>
<evidence type="ECO:0000313" key="9">
    <source>
        <dbReference type="EMBL" id="RJP61898.1"/>
    </source>
</evidence>
<dbReference type="CDD" id="cd04187">
    <property type="entry name" value="DPM1_like_bac"/>
    <property type="match status" value="1"/>
</dbReference>
<gene>
    <name evidence="9" type="ORF">C4541_00945</name>
</gene>
<evidence type="ECO:0000256" key="4">
    <source>
        <dbReference type="ARBA" id="ARBA00022692"/>
    </source>
</evidence>
<protein>
    <submittedName>
        <fullName evidence="9">Glycosyltransferase</fullName>
    </submittedName>
</protein>
<name>A0A3A4R9M0_9BACT</name>
<dbReference type="GO" id="GO:0009103">
    <property type="term" value="P:lipopolysaccharide biosynthetic process"/>
    <property type="evidence" value="ECO:0007669"/>
    <property type="project" value="UniProtKB-KW"/>
</dbReference>
<dbReference type="SUPFAM" id="SSF53448">
    <property type="entry name" value="Nucleotide-diphospho-sugar transferases"/>
    <property type="match status" value="1"/>
</dbReference>
<keyword evidence="4" id="KW-0812">Transmembrane</keyword>
<dbReference type="Gene3D" id="3.90.550.10">
    <property type="entry name" value="Spore Coat Polysaccharide Biosynthesis Protein SpsA, Chain A"/>
    <property type="match status" value="1"/>
</dbReference>
<evidence type="ECO:0000256" key="3">
    <source>
        <dbReference type="ARBA" id="ARBA00022679"/>
    </source>
</evidence>
<comment type="caution">
    <text evidence="9">The sequence shown here is derived from an EMBL/GenBank/DDBJ whole genome shotgun (WGS) entry which is preliminary data.</text>
</comment>
<dbReference type="GO" id="GO:0099621">
    <property type="term" value="F:undecaprenyl-phosphate 4-deoxy-4-formamido-L-arabinose transferase activity"/>
    <property type="evidence" value="ECO:0007669"/>
    <property type="project" value="TreeGrafter"/>
</dbReference>
<keyword evidence="5" id="KW-0448">Lipopolysaccharide biosynthesis</keyword>
<accession>A0A3A4R9M0</accession>
<sequence length="238" mass="27047">MKTVDISVIVPAYNEVGNVQALADEVTAVMKKIKKEYEILFVDDGSTDGTAEKLQEMAQSDSAVRAIRFARNHGQSAALAAGFRYARGSVFVLMDADLQNDPADIPHMLAQLDTYDAVCGWRRTRQDDFVKRISSKIANAVRNWATNEQIHDTGCALKLFKRECVHNIKLYHGLHRFIPTLIKIEGYNVVEVKVNHRPRTNGISKYNIGNRLFCSLYDLVAVRWMMKRQIRFAEDVLE</sequence>
<dbReference type="PANTHER" id="PTHR48090:SF3">
    <property type="entry name" value="UNDECAPRENYL-PHOSPHATE 4-DEOXY-4-FORMAMIDO-L-ARABINOSE TRANSFERASE"/>
    <property type="match status" value="1"/>
</dbReference>
<keyword evidence="6" id="KW-1133">Transmembrane helix</keyword>
<dbReference type="InterPro" id="IPR029044">
    <property type="entry name" value="Nucleotide-diphossugar_trans"/>
</dbReference>
<dbReference type="AlphaFoldDB" id="A0A3A4R9M0"/>
<evidence type="ECO:0000313" key="10">
    <source>
        <dbReference type="Proteomes" id="UP000266426"/>
    </source>
</evidence>
<dbReference type="EMBL" id="QZJZ01000007">
    <property type="protein sequence ID" value="RJP61898.1"/>
    <property type="molecule type" value="Genomic_DNA"/>
</dbReference>
<keyword evidence="1" id="KW-1003">Cell membrane</keyword>
<evidence type="ECO:0000259" key="8">
    <source>
        <dbReference type="Pfam" id="PF00535"/>
    </source>
</evidence>
<keyword evidence="3 9" id="KW-0808">Transferase</keyword>
<dbReference type="Pfam" id="PF00535">
    <property type="entry name" value="Glycos_transf_2"/>
    <property type="match status" value="1"/>
</dbReference>
<dbReference type="GO" id="GO:0005886">
    <property type="term" value="C:plasma membrane"/>
    <property type="evidence" value="ECO:0007669"/>
    <property type="project" value="TreeGrafter"/>
</dbReference>
<evidence type="ECO:0000256" key="2">
    <source>
        <dbReference type="ARBA" id="ARBA00022676"/>
    </source>
</evidence>
<feature type="domain" description="Glycosyltransferase 2-like" evidence="8">
    <location>
        <begin position="7"/>
        <end position="165"/>
    </location>
</feature>
<evidence type="ECO:0000256" key="6">
    <source>
        <dbReference type="ARBA" id="ARBA00022989"/>
    </source>
</evidence>
<dbReference type="InterPro" id="IPR050256">
    <property type="entry name" value="Glycosyltransferase_2"/>
</dbReference>
<evidence type="ECO:0000256" key="1">
    <source>
        <dbReference type="ARBA" id="ARBA00022475"/>
    </source>
</evidence>
<keyword evidence="2" id="KW-0328">Glycosyltransferase</keyword>
<reference evidence="9 10" key="1">
    <citation type="journal article" date="2017" name="ISME J.">
        <title>Energy and carbon metabolisms in a deep terrestrial subsurface fluid microbial community.</title>
        <authorList>
            <person name="Momper L."/>
            <person name="Jungbluth S.P."/>
            <person name="Lee M.D."/>
            <person name="Amend J.P."/>
        </authorList>
    </citation>
    <scope>NUCLEOTIDE SEQUENCE [LARGE SCALE GENOMIC DNA]</scope>
    <source>
        <strain evidence="9">SURF_26</strain>
    </source>
</reference>